<feature type="transmembrane region" description="Helical" evidence="2">
    <location>
        <begin position="331"/>
        <end position="346"/>
    </location>
</feature>
<sequence length="588" mass="67230">MVKEKNTYSRRSKYYSEASVIKTNKTEETQTKNIDNLEEPPKKEKNFFVFILLLLISLLVSLSFNSFPIFNEFYSGLKESINNYSGFAMNNGQMPYRNFYSNDGPIFFLINELGNKFGNTWILWGVETLNLIFVSNLIYKIGRSHNISTFSATFISILSIIGVAVAINGGNLAAGFAIYPILLSIDFIDKIFNNQVDKDSKFIIFGSLQAISVFITPAMLLVNILFFVFFFIKFLKEKPVNKQKIYSFIYRILSYIFGFLIIFYLTIYYGLINQFLVPAAEQMFILPFQSIRFDSSSILNLVVSLILLLLIFGKQLVYLAKKLKSSEKGNLFYKFIILASLLYFILTVLSPMYVVGDLVILLPLFLIPILNSHNQEGEKSSVLLGVKSSFLPLLGILVILAYDVYTQVEKRPIFEEESRVASFIHKNTNIKDRVLVLSDDYNIYVNSKRLATLPIPLNSYPEIYKKHFTETLPKTESKFIIENKNYDGVGKKSVNTELDSSYALNKKFKSNDFEIYERIGSDDSLIDDKNSNKNKGSSKEKTESSSSSSENINGKSDQEIQSTEDAVPDQQYNNTDPNQQYNQQYYGQ</sequence>
<organism evidence="3 4">
    <name type="scientific">Floricoccus penangensis</name>
    <dbReference type="NCBI Taxonomy" id="1859475"/>
    <lineage>
        <taxon>Bacteria</taxon>
        <taxon>Bacillati</taxon>
        <taxon>Bacillota</taxon>
        <taxon>Bacilli</taxon>
        <taxon>Lactobacillales</taxon>
        <taxon>Streptococcaceae</taxon>
        <taxon>Floricoccus</taxon>
    </lineage>
</organism>
<evidence type="ECO:0000313" key="3">
    <source>
        <dbReference type="EMBL" id="OFI46990.1"/>
    </source>
</evidence>
<evidence type="ECO:0000256" key="1">
    <source>
        <dbReference type="SAM" id="MobiDB-lite"/>
    </source>
</evidence>
<protein>
    <submittedName>
        <fullName evidence="3">Uncharacterized protein</fullName>
    </submittedName>
</protein>
<feature type="transmembrane region" description="Helical" evidence="2">
    <location>
        <begin position="47"/>
        <end position="70"/>
    </location>
</feature>
<feature type="compositionally biased region" description="Basic and acidic residues" evidence="1">
    <location>
        <begin position="523"/>
        <end position="543"/>
    </location>
</feature>
<feature type="transmembrane region" description="Helical" evidence="2">
    <location>
        <begin position="121"/>
        <end position="139"/>
    </location>
</feature>
<keyword evidence="2" id="KW-1133">Transmembrane helix</keyword>
<feature type="transmembrane region" description="Helical" evidence="2">
    <location>
        <begin position="382"/>
        <end position="402"/>
    </location>
</feature>
<feature type="compositionally biased region" description="Low complexity" evidence="1">
    <location>
        <begin position="544"/>
        <end position="555"/>
    </location>
</feature>
<dbReference type="Proteomes" id="UP000177273">
    <property type="component" value="Unassembled WGS sequence"/>
</dbReference>
<keyword evidence="4" id="KW-1185">Reference proteome</keyword>
<feature type="transmembrane region" description="Helical" evidence="2">
    <location>
        <begin position="151"/>
        <end position="182"/>
    </location>
</feature>
<evidence type="ECO:0000313" key="4">
    <source>
        <dbReference type="Proteomes" id="UP000177273"/>
    </source>
</evidence>
<feature type="region of interest" description="Disordered" evidence="1">
    <location>
        <begin position="523"/>
        <end position="588"/>
    </location>
</feature>
<proteinExistence type="predicted"/>
<feature type="transmembrane region" description="Helical" evidence="2">
    <location>
        <begin position="252"/>
        <end position="277"/>
    </location>
</feature>
<dbReference type="AlphaFoldDB" id="A0A9Q5JGN8"/>
<keyword evidence="2" id="KW-0472">Membrane</keyword>
<feature type="transmembrane region" description="Helical" evidence="2">
    <location>
        <begin position="297"/>
        <end position="319"/>
    </location>
</feature>
<dbReference type="RefSeq" id="WP_070787587.1">
    <property type="nucleotide sequence ID" value="NZ_MKIQ01000026.1"/>
</dbReference>
<name>A0A9Q5JGN8_9LACT</name>
<dbReference type="OrthoDB" id="2243499at2"/>
<evidence type="ECO:0000256" key="2">
    <source>
        <dbReference type="SAM" id="Phobius"/>
    </source>
</evidence>
<dbReference type="EMBL" id="MKIQ01000026">
    <property type="protein sequence ID" value="OFI46990.1"/>
    <property type="molecule type" value="Genomic_DNA"/>
</dbReference>
<feature type="transmembrane region" description="Helical" evidence="2">
    <location>
        <begin position="202"/>
        <end position="232"/>
    </location>
</feature>
<feature type="compositionally biased region" description="Low complexity" evidence="1">
    <location>
        <begin position="570"/>
        <end position="588"/>
    </location>
</feature>
<keyword evidence="2" id="KW-0812">Transmembrane</keyword>
<feature type="transmembrane region" description="Helical" evidence="2">
    <location>
        <begin position="352"/>
        <end position="370"/>
    </location>
</feature>
<comment type="caution">
    <text evidence="3">The sequence shown here is derived from an EMBL/GenBank/DDBJ whole genome shotgun (WGS) entry which is preliminary data.</text>
</comment>
<gene>
    <name evidence="3" type="ORF">BG262_01265</name>
</gene>
<reference evidence="4" key="1">
    <citation type="submission" date="2016-09" db="EMBL/GenBank/DDBJ databases">
        <title>Draft genome sequence of a novel species of the family Streptococcaceae isolated from flowers.</title>
        <authorList>
            <person name="Chuah L.-O."/>
            <person name="Yap K.-P."/>
            <person name="Thong K.L."/>
            <person name="Liong M.T."/>
            <person name="Ahmad R."/>
            <person name="Rusul G."/>
        </authorList>
    </citation>
    <scope>NUCLEOTIDE SEQUENCE [LARGE SCALE GENOMIC DNA]</scope>
    <source>
        <strain evidence="4">HibF3</strain>
    </source>
</reference>
<accession>A0A9Q5JGN8</accession>